<protein>
    <recommendedName>
        <fullName evidence="7">ATP synthase mitochondrial F1 complex assembly factor 1</fullName>
    </recommendedName>
</protein>
<accession>A0A8S1DW85</accession>
<comment type="caution">
    <text evidence="5">The sequence shown here is derived from an EMBL/GenBank/DDBJ whole genome shotgun (WGS) entry which is preliminary data.</text>
</comment>
<evidence type="ECO:0000256" key="2">
    <source>
        <dbReference type="ARBA" id="ARBA00009116"/>
    </source>
</evidence>
<evidence type="ECO:0000256" key="3">
    <source>
        <dbReference type="ARBA" id="ARBA00022946"/>
    </source>
</evidence>
<keyword evidence="6" id="KW-1185">Reference proteome</keyword>
<dbReference type="AlphaFoldDB" id="A0A8S1DW85"/>
<dbReference type="GO" id="GO:0005739">
    <property type="term" value="C:mitochondrion"/>
    <property type="evidence" value="ECO:0007669"/>
    <property type="project" value="UniProtKB-SubCell"/>
</dbReference>
<evidence type="ECO:0000256" key="1">
    <source>
        <dbReference type="ARBA" id="ARBA00004173"/>
    </source>
</evidence>
<evidence type="ECO:0000313" key="6">
    <source>
        <dbReference type="Proteomes" id="UP000494165"/>
    </source>
</evidence>
<keyword evidence="4" id="KW-0496">Mitochondrion</keyword>
<reference evidence="5 6" key="1">
    <citation type="submission" date="2020-04" db="EMBL/GenBank/DDBJ databases">
        <authorList>
            <person name="Alioto T."/>
            <person name="Alioto T."/>
            <person name="Gomez Garrido J."/>
        </authorList>
    </citation>
    <scope>NUCLEOTIDE SEQUENCE [LARGE SCALE GENOMIC DNA]</scope>
</reference>
<evidence type="ECO:0000256" key="4">
    <source>
        <dbReference type="ARBA" id="ARBA00023128"/>
    </source>
</evidence>
<comment type="similarity">
    <text evidence="2">Belongs to the ATP11 family.</text>
</comment>
<keyword evidence="3" id="KW-0809">Transit peptide</keyword>
<dbReference type="Pfam" id="PF06644">
    <property type="entry name" value="ATP11"/>
    <property type="match status" value="1"/>
</dbReference>
<dbReference type="GO" id="GO:0033615">
    <property type="term" value="P:mitochondrial proton-transporting ATP synthase complex assembly"/>
    <property type="evidence" value="ECO:0007669"/>
    <property type="project" value="TreeGrafter"/>
</dbReference>
<dbReference type="Proteomes" id="UP000494165">
    <property type="component" value="Unassembled WGS sequence"/>
</dbReference>
<dbReference type="PANTHER" id="PTHR13126:SF0">
    <property type="entry name" value="ATP SYNTHASE MITOCHONDRIAL F1 COMPLEX ASSEMBLY FACTOR 1"/>
    <property type="match status" value="1"/>
</dbReference>
<evidence type="ECO:0000313" key="5">
    <source>
        <dbReference type="EMBL" id="CAB3384974.1"/>
    </source>
</evidence>
<dbReference type="OrthoDB" id="16535at2759"/>
<name>A0A8S1DW85_9INSE</name>
<dbReference type="InterPro" id="IPR010591">
    <property type="entry name" value="ATP11"/>
</dbReference>
<organism evidence="5 6">
    <name type="scientific">Cloeon dipterum</name>
    <dbReference type="NCBI Taxonomy" id="197152"/>
    <lineage>
        <taxon>Eukaryota</taxon>
        <taxon>Metazoa</taxon>
        <taxon>Ecdysozoa</taxon>
        <taxon>Arthropoda</taxon>
        <taxon>Hexapoda</taxon>
        <taxon>Insecta</taxon>
        <taxon>Pterygota</taxon>
        <taxon>Palaeoptera</taxon>
        <taxon>Ephemeroptera</taxon>
        <taxon>Pisciforma</taxon>
        <taxon>Baetidae</taxon>
        <taxon>Cloeon</taxon>
    </lineage>
</organism>
<evidence type="ECO:0008006" key="7">
    <source>
        <dbReference type="Google" id="ProtNLM"/>
    </source>
</evidence>
<sequence length="240" mass="27274">MTTSKLAEKAMENLKSNPYFEKYAKKIATLQETSPEEFLSKLQETEIERRRKAEAAKEEERKCALRASASSKIQTDTALQSKPKSLATIWYEYYGQKDGVAAVVPAANFLSILENSRTHPLFLFPLPRSNGYEFVVCQFSGNDIHFTTLINYQTHKENAPECLTLTHYTDLIDSKGIVLMRGEFDTDLLTVSEAQCLANQLQLYYGIPTESKKRLLDTFTNNPSAFKFMDLVSELENLTL</sequence>
<dbReference type="PANTHER" id="PTHR13126">
    <property type="entry name" value="CHAPERONE ATP11"/>
    <property type="match status" value="1"/>
</dbReference>
<proteinExistence type="inferred from homology"/>
<gene>
    <name evidence="5" type="ORF">CLODIP_2_CD00595</name>
</gene>
<comment type="subcellular location">
    <subcellularLocation>
        <location evidence="1">Mitochondrion</location>
    </subcellularLocation>
</comment>
<dbReference type="EMBL" id="CADEPI010000383">
    <property type="protein sequence ID" value="CAB3384974.1"/>
    <property type="molecule type" value="Genomic_DNA"/>
</dbReference>